<dbReference type="PANTHER" id="PTHR33490">
    <property type="entry name" value="BLR5614 PROTEIN-RELATED"/>
    <property type="match status" value="1"/>
</dbReference>
<proteinExistence type="predicted"/>
<dbReference type="Pfam" id="PF01841">
    <property type="entry name" value="Transglut_core"/>
    <property type="match status" value="1"/>
</dbReference>
<dbReference type="SMART" id="SM00460">
    <property type="entry name" value="TGc"/>
    <property type="match status" value="1"/>
</dbReference>
<dbReference type="SUPFAM" id="SSF54001">
    <property type="entry name" value="Cysteine proteinases"/>
    <property type="match status" value="1"/>
</dbReference>
<dbReference type="AlphaFoldDB" id="A0A1I5X9I2"/>
<dbReference type="Gene3D" id="3.10.620.30">
    <property type="match status" value="1"/>
</dbReference>
<protein>
    <submittedName>
        <fullName evidence="2">Leucine rich repeat-containing protein</fullName>
    </submittedName>
</protein>
<dbReference type="OrthoDB" id="1828576at2"/>
<dbReference type="InterPro" id="IPR026906">
    <property type="entry name" value="LRR_5"/>
</dbReference>
<dbReference type="EMBL" id="FOXO01000029">
    <property type="protein sequence ID" value="SFQ28630.1"/>
    <property type="molecule type" value="Genomic_DNA"/>
</dbReference>
<dbReference type="InterPro" id="IPR038765">
    <property type="entry name" value="Papain-like_cys_pep_sf"/>
</dbReference>
<dbReference type="Proteomes" id="UP000182624">
    <property type="component" value="Unassembled WGS sequence"/>
</dbReference>
<dbReference type="Gene3D" id="3.80.10.10">
    <property type="entry name" value="Ribonuclease Inhibitor"/>
    <property type="match status" value="1"/>
</dbReference>
<dbReference type="InterPro" id="IPR032675">
    <property type="entry name" value="LRR_dom_sf"/>
</dbReference>
<dbReference type="Pfam" id="PF13306">
    <property type="entry name" value="LRR_5"/>
    <property type="match status" value="1"/>
</dbReference>
<evidence type="ECO:0000313" key="3">
    <source>
        <dbReference type="Proteomes" id="UP000182624"/>
    </source>
</evidence>
<evidence type="ECO:0000313" key="2">
    <source>
        <dbReference type="EMBL" id="SFQ28630.1"/>
    </source>
</evidence>
<name>A0A1I5X9I2_9FIRM</name>
<organism evidence="2 3">
    <name type="scientific">Butyrivibrio proteoclasticus</name>
    <dbReference type="NCBI Taxonomy" id="43305"/>
    <lineage>
        <taxon>Bacteria</taxon>
        <taxon>Bacillati</taxon>
        <taxon>Bacillota</taxon>
        <taxon>Clostridia</taxon>
        <taxon>Lachnospirales</taxon>
        <taxon>Lachnospiraceae</taxon>
        <taxon>Butyrivibrio</taxon>
    </lineage>
</organism>
<dbReference type="RefSeq" id="WP_074890850.1">
    <property type="nucleotide sequence ID" value="NZ_FOXO01000029.1"/>
</dbReference>
<gene>
    <name evidence="2" type="ORF">SAMN04487928_12945</name>
</gene>
<feature type="domain" description="Transglutaminase-like" evidence="1">
    <location>
        <begin position="233"/>
        <end position="294"/>
    </location>
</feature>
<sequence>MGLKEISFYKRILVTVLILMEVFIALPVKVRASGVTSIDSATFRETPDITTIHIGSDVTEISPNAFRGLMALRSITVSESNPFYSSYCNCLYNKEKTELLCFPAALTGAYIPETVTSIGKNALYGVADSLRTEIRHLVEAQAQSNLMEWQVPGEHFIHTPYGVKWKDAAGNTVEPDTDLKKLIASVLETSTTESMSQRQQLEYAFNYLVDSVSYERKMDVPIGNWTGSYATDMLLNGKGNCYGYAAAFAYIAKGLGFDSRVCSGMVQSSLGGKTPHAWTEVKLGDKWYIFDSEMQDAKGEGYYKQTYDSYPAKPLEKQLTWTVYY</sequence>
<evidence type="ECO:0000259" key="1">
    <source>
        <dbReference type="SMART" id="SM00460"/>
    </source>
</evidence>
<accession>A0A1I5X9I2</accession>
<reference evidence="3" key="1">
    <citation type="submission" date="2016-10" db="EMBL/GenBank/DDBJ databases">
        <authorList>
            <person name="Varghese N."/>
            <person name="Submissions S."/>
        </authorList>
    </citation>
    <scope>NUCLEOTIDE SEQUENCE [LARGE SCALE GENOMIC DNA]</scope>
    <source>
        <strain evidence="3">P18</strain>
    </source>
</reference>
<dbReference type="InterPro" id="IPR002931">
    <property type="entry name" value="Transglutaminase-like"/>
</dbReference>
<keyword evidence="3" id="KW-1185">Reference proteome</keyword>